<evidence type="ECO:0000313" key="1">
    <source>
        <dbReference type="EMBL" id="KAF2464018.1"/>
    </source>
</evidence>
<name>A0ACB6QBP5_9PLEO</name>
<dbReference type="EMBL" id="MU003541">
    <property type="protein sequence ID" value="KAF2464018.1"/>
    <property type="molecule type" value="Genomic_DNA"/>
</dbReference>
<comment type="caution">
    <text evidence="1">The sequence shown here is derived from an EMBL/GenBank/DDBJ whole genome shotgun (WGS) entry which is preliminary data.</text>
</comment>
<organism evidence="1 2">
    <name type="scientific">Lindgomyces ingoldianus</name>
    <dbReference type="NCBI Taxonomy" id="673940"/>
    <lineage>
        <taxon>Eukaryota</taxon>
        <taxon>Fungi</taxon>
        <taxon>Dikarya</taxon>
        <taxon>Ascomycota</taxon>
        <taxon>Pezizomycotina</taxon>
        <taxon>Dothideomycetes</taxon>
        <taxon>Pleosporomycetidae</taxon>
        <taxon>Pleosporales</taxon>
        <taxon>Lindgomycetaceae</taxon>
        <taxon>Lindgomyces</taxon>
    </lineage>
</organism>
<proteinExistence type="predicted"/>
<protein>
    <submittedName>
        <fullName evidence="1">Cytochrome P450 monooxygenase-like protein</fullName>
    </submittedName>
</protein>
<keyword evidence="2" id="KW-1185">Reference proteome</keyword>
<dbReference type="Proteomes" id="UP000799755">
    <property type="component" value="Unassembled WGS sequence"/>
</dbReference>
<reference evidence="1" key="1">
    <citation type="journal article" date="2020" name="Stud. Mycol.">
        <title>101 Dothideomycetes genomes: a test case for predicting lifestyles and emergence of pathogens.</title>
        <authorList>
            <person name="Haridas S."/>
            <person name="Albert R."/>
            <person name="Binder M."/>
            <person name="Bloem J."/>
            <person name="Labutti K."/>
            <person name="Salamov A."/>
            <person name="Andreopoulos B."/>
            <person name="Baker S."/>
            <person name="Barry K."/>
            <person name="Bills G."/>
            <person name="Bluhm B."/>
            <person name="Cannon C."/>
            <person name="Castanera R."/>
            <person name="Culley D."/>
            <person name="Daum C."/>
            <person name="Ezra D."/>
            <person name="Gonzalez J."/>
            <person name="Henrissat B."/>
            <person name="Kuo A."/>
            <person name="Liang C."/>
            <person name="Lipzen A."/>
            <person name="Lutzoni F."/>
            <person name="Magnuson J."/>
            <person name="Mondo S."/>
            <person name="Nolan M."/>
            <person name="Ohm R."/>
            <person name="Pangilinan J."/>
            <person name="Park H.-J."/>
            <person name="Ramirez L."/>
            <person name="Alfaro M."/>
            <person name="Sun H."/>
            <person name="Tritt A."/>
            <person name="Yoshinaga Y."/>
            <person name="Zwiers L.-H."/>
            <person name="Turgeon B."/>
            <person name="Goodwin S."/>
            <person name="Spatafora J."/>
            <person name="Crous P."/>
            <person name="Grigoriev I."/>
        </authorList>
    </citation>
    <scope>NUCLEOTIDE SEQUENCE</scope>
    <source>
        <strain evidence="1">ATCC 200398</strain>
    </source>
</reference>
<gene>
    <name evidence="1" type="ORF">BDR25DRAFT_382797</name>
</gene>
<evidence type="ECO:0000313" key="2">
    <source>
        <dbReference type="Proteomes" id="UP000799755"/>
    </source>
</evidence>
<accession>A0ACB6QBP5</accession>
<sequence>MAVEHTTSNVLDCSGNTSSIRQSELSQSTTIFLRLAYLAFLHPLSKYPGPKLWAISRIPWAYHVIKGDVWHSFDKFHDQYGPVVRIAPDELTYITPEAWKDIYTAKPDLNKDPYSLTPPLNGANSLFTALGDDHKRIRGAFINAFSDKALREQSSIIEEYAQQLIQRMKAELHGSPSQIVDIQRIIGYAVFDIISDLTWGESPGTLQTTGDQNWVTRFFLHAQFSTVRNCLSRFPPLDRILYYVFLRVTSKQRIANTKLTTERINRRLAAGHSRSDFMTPIIGKISEKGHKGITKSEVLTNGLAVIIANSQLTTIAITSAMYFLLRHPKQLRLAAEEVANVGFHDESDIKVATTQPLPYLNAVISETLRLHHPTPGNLPRVAPKGGMMIAGRFVPGGSVIGVSLYNIHTRSENFKAPLEFHPERFLEKADARYDPAFQDDRLDAFQPFSMGQRNCIGSKIFLAEARVFLARLIWAFDMELAEQDASSWLDQKAWLVYEPKPLKVRLQER</sequence>